<evidence type="ECO:0000256" key="1">
    <source>
        <dbReference type="SAM" id="MobiDB-lite"/>
    </source>
</evidence>
<accession>A0A179IQV2</accession>
<proteinExistence type="predicted"/>
<dbReference type="RefSeq" id="WP_066202047.1">
    <property type="nucleotide sequence ID" value="NZ_CBCSAS010000001.1"/>
</dbReference>
<name>A0A179IQV2_HYDSH</name>
<feature type="compositionally biased region" description="Low complexity" evidence="1">
    <location>
        <begin position="100"/>
        <end position="130"/>
    </location>
</feature>
<dbReference type="EMBL" id="JXBB01000034">
    <property type="protein sequence ID" value="OAR03834.1"/>
    <property type="molecule type" value="Genomic_DNA"/>
</dbReference>
<feature type="region of interest" description="Disordered" evidence="1">
    <location>
        <begin position="18"/>
        <end position="49"/>
    </location>
</feature>
<dbReference type="Proteomes" id="UP000243024">
    <property type="component" value="Unassembled WGS sequence"/>
</dbReference>
<sequence length="130" mass="14119">MEQRNAWLYLLTQKVVRSLDPPPAPTEAPGDRNAAHPEAPEAAGPRRPPWWTEWFGLVPLTAAWWWSRQKSRLARATAVWRRIRRSAAAASVRGGGRTTPPRSADAASSDYASSAGGPPAGAGRVPSSRR</sequence>
<dbReference type="STRING" id="1484.SA87_03040"/>
<keyword evidence="3" id="KW-1185">Reference proteome</keyword>
<comment type="caution">
    <text evidence="2">The sequence shown here is derived from an EMBL/GenBank/DDBJ whole genome shotgun (WGS) entry which is preliminary data.</text>
</comment>
<evidence type="ECO:0000313" key="3">
    <source>
        <dbReference type="Proteomes" id="UP000243024"/>
    </source>
</evidence>
<reference evidence="2 3" key="1">
    <citation type="submission" date="2015-09" db="EMBL/GenBank/DDBJ databases">
        <title>Draft genome sequence of Hydrogenibacillus schlegelii DSM 2000.</title>
        <authorList>
            <person name="Hemp J."/>
        </authorList>
    </citation>
    <scope>NUCLEOTIDE SEQUENCE [LARGE SCALE GENOMIC DNA]</scope>
    <source>
        <strain evidence="2 3">MA 48</strain>
    </source>
</reference>
<feature type="region of interest" description="Disordered" evidence="1">
    <location>
        <begin position="87"/>
        <end position="130"/>
    </location>
</feature>
<evidence type="ECO:0000313" key="2">
    <source>
        <dbReference type="EMBL" id="OAR03834.1"/>
    </source>
</evidence>
<organism evidence="2 3">
    <name type="scientific">Hydrogenibacillus schlegelii</name>
    <name type="common">Bacillus schlegelii</name>
    <dbReference type="NCBI Taxonomy" id="1484"/>
    <lineage>
        <taxon>Bacteria</taxon>
        <taxon>Bacillati</taxon>
        <taxon>Bacillota</taxon>
        <taxon>Bacilli</taxon>
        <taxon>Bacillales</taxon>
        <taxon>Bacillales Family X. Incertae Sedis</taxon>
        <taxon>Hydrogenibacillus</taxon>
    </lineage>
</organism>
<dbReference type="AlphaFoldDB" id="A0A179IQV2"/>
<protein>
    <submittedName>
        <fullName evidence="2">Uncharacterized protein</fullName>
    </submittedName>
</protein>
<gene>
    <name evidence="2" type="ORF">SA87_03040</name>
</gene>
<feature type="compositionally biased region" description="Basic and acidic residues" evidence="1">
    <location>
        <begin position="29"/>
        <end position="39"/>
    </location>
</feature>